<reference evidence="1 2" key="1">
    <citation type="submission" date="2021-03" db="EMBL/GenBank/DDBJ databases">
        <title>Genomic Encyclopedia of Type Strains, Phase IV (KMG-IV): sequencing the most valuable type-strain genomes for metagenomic binning, comparative biology and taxonomic classification.</title>
        <authorList>
            <person name="Goeker M."/>
        </authorList>
    </citation>
    <scope>NUCLEOTIDE SEQUENCE [LARGE SCALE GENOMIC DNA]</scope>
    <source>
        <strain evidence="1 2">DSM 40499</strain>
    </source>
</reference>
<evidence type="ECO:0000313" key="1">
    <source>
        <dbReference type="EMBL" id="MBP2054173.1"/>
    </source>
</evidence>
<keyword evidence="2" id="KW-1185">Reference proteome</keyword>
<name>A0ABS4M3C5_9ACTN</name>
<comment type="caution">
    <text evidence="1">The sequence shown here is derived from an EMBL/GenBank/DDBJ whole genome shotgun (WGS) entry which is preliminary data.</text>
</comment>
<protein>
    <submittedName>
        <fullName evidence="1">Uncharacterized protein</fullName>
    </submittedName>
</protein>
<accession>A0ABS4M3C5</accession>
<gene>
    <name evidence="1" type="ORF">J2Z21_007176</name>
</gene>
<dbReference type="EMBL" id="JAGGLP010000020">
    <property type="protein sequence ID" value="MBP2054173.1"/>
    <property type="molecule type" value="Genomic_DNA"/>
</dbReference>
<proteinExistence type="predicted"/>
<evidence type="ECO:0000313" key="2">
    <source>
        <dbReference type="Proteomes" id="UP001519309"/>
    </source>
</evidence>
<sequence>MWDLCDPDKPRSQVKRWHLQLGDGVVVQVERVQGARHGAGGVRDDERATGIGCRFAGVEVGDPPHRQAGQMGDLTARVAGDGRRQGPDRGRLVDDHEDGAVVGLQFCEDLAELGFDVGQPLVECLLAGWVTAAAWCSSPPTSRRR</sequence>
<dbReference type="Proteomes" id="UP001519309">
    <property type="component" value="Unassembled WGS sequence"/>
</dbReference>
<organism evidence="1 2">
    <name type="scientific">Streptomyces griseochromogenes</name>
    <dbReference type="NCBI Taxonomy" id="68214"/>
    <lineage>
        <taxon>Bacteria</taxon>
        <taxon>Bacillati</taxon>
        <taxon>Actinomycetota</taxon>
        <taxon>Actinomycetes</taxon>
        <taxon>Kitasatosporales</taxon>
        <taxon>Streptomycetaceae</taxon>
        <taxon>Streptomyces</taxon>
    </lineage>
</organism>